<accession>A0AAD5JSE0</accession>
<proteinExistence type="predicted"/>
<protein>
    <submittedName>
        <fullName evidence="2">Uncharacterized protein</fullName>
    </submittedName>
</protein>
<evidence type="ECO:0000256" key="1">
    <source>
        <dbReference type="SAM" id="MobiDB-lite"/>
    </source>
</evidence>
<dbReference type="AlphaFoldDB" id="A0AAD5JSE0"/>
<feature type="region of interest" description="Disordered" evidence="1">
    <location>
        <begin position="142"/>
        <end position="166"/>
    </location>
</feature>
<feature type="compositionally biased region" description="Basic and acidic residues" evidence="1">
    <location>
        <begin position="142"/>
        <end position="156"/>
    </location>
</feature>
<reference evidence="2" key="2">
    <citation type="submission" date="2023-02" db="EMBL/GenBank/DDBJ databases">
        <authorList>
            <person name="Swenson N.G."/>
            <person name="Wegrzyn J.L."/>
            <person name="Mcevoy S.L."/>
        </authorList>
    </citation>
    <scope>NUCLEOTIDE SEQUENCE</scope>
    <source>
        <strain evidence="2">91603</strain>
        <tissue evidence="2">Leaf</tissue>
    </source>
</reference>
<feature type="region of interest" description="Disordered" evidence="1">
    <location>
        <begin position="237"/>
        <end position="258"/>
    </location>
</feature>
<reference evidence="2" key="1">
    <citation type="journal article" date="2022" name="Plant J.">
        <title>Strategies of tolerance reflected in two North American maple genomes.</title>
        <authorList>
            <person name="McEvoy S.L."/>
            <person name="Sezen U.U."/>
            <person name="Trouern-Trend A."/>
            <person name="McMahon S.M."/>
            <person name="Schaberg P.G."/>
            <person name="Yang J."/>
            <person name="Wegrzyn J.L."/>
            <person name="Swenson N.G."/>
        </authorList>
    </citation>
    <scope>NUCLEOTIDE SEQUENCE</scope>
    <source>
        <strain evidence="2">91603</strain>
    </source>
</reference>
<organism evidence="2 3">
    <name type="scientific">Acer negundo</name>
    <name type="common">Box elder</name>
    <dbReference type="NCBI Taxonomy" id="4023"/>
    <lineage>
        <taxon>Eukaryota</taxon>
        <taxon>Viridiplantae</taxon>
        <taxon>Streptophyta</taxon>
        <taxon>Embryophyta</taxon>
        <taxon>Tracheophyta</taxon>
        <taxon>Spermatophyta</taxon>
        <taxon>Magnoliopsida</taxon>
        <taxon>eudicotyledons</taxon>
        <taxon>Gunneridae</taxon>
        <taxon>Pentapetalae</taxon>
        <taxon>rosids</taxon>
        <taxon>malvids</taxon>
        <taxon>Sapindales</taxon>
        <taxon>Sapindaceae</taxon>
        <taxon>Hippocastanoideae</taxon>
        <taxon>Acereae</taxon>
        <taxon>Acer</taxon>
    </lineage>
</organism>
<evidence type="ECO:0000313" key="3">
    <source>
        <dbReference type="Proteomes" id="UP001064489"/>
    </source>
</evidence>
<feature type="compositionally biased region" description="Basic and acidic residues" evidence="1">
    <location>
        <begin position="237"/>
        <end position="249"/>
    </location>
</feature>
<dbReference type="Proteomes" id="UP001064489">
    <property type="component" value="Chromosome 9"/>
</dbReference>
<comment type="caution">
    <text evidence="2">The sequence shown here is derived from an EMBL/GenBank/DDBJ whole genome shotgun (WGS) entry which is preliminary data.</text>
</comment>
<sequence>MEKLNGQKVIFERGIYLEDFKNTPILEIIEKWNWQNFIKVSATANMSLVKEFYASICPEEVKKGKSVLIRGYEFQISAEKINAHFNTPNYMSLKKSYAYCEVTKPEQLKELRVLHRTAISEYRTDLLYSYVKDIKIDVGKQDQRKKQEKKSCRNEDEPASEDAGAHYKASVGSEKMDQILGAVQSLHSRMDSFKSRRDSFEDEIRRHLSMLVQTQRVAGPSPGISISDAKAAKRIAEEAEKKKAEDRASRSLRGKAKV</sequence>
<gene>
    <name evidence="2" type="ORF">LWI28_003203</name>
</gene>
<dbReference type="EMBL" id="JAJSOW010000001">
    <property type="protein sequence ID" value="KAI9200140.1"/>
    <property type="molecule type" value="Genomic_DNA"/>
</dbReference>
<evidence type="ECO:0000313" key="2">
    <source>
        <dbReference type="EMBL" id="KAI9200140.1"/>
    </source>
</evidence>
<keyword evidence="3" id="KW-1185">Reference proteome</keyword>
<name>A0AAD5JSE0_ACENE</name>